<accession>A0A6J7IYZ6</accession>
<evidence type="ECO:0000313" key="1">
    <source>
        <dbReference type="EMBL" id="CAB4935567.1"/>
    </source>
</evidence>
<dbReference type="AlphaFoldDB" id="A0A6J7IYZ6"/>
<proteinExistence type="predicted"/>
<reference evidence="1" key="1">
    <citation type="submission" date="2020-05" db="EMBL/GenBank/DDBJ databases">
        <authorList>
            <person name="Chiriac C."/>
            <person name="Salcher M."/>
            <person name="Ghai R."/>
            <person name="Kavagutti S V."/>
        </authorList>
    </citation>
    <scope>NUCLEOTIDE SEQUENCE</scope>
</reference>
<gene>
    <name evidence="1" type="ORF">UFOPK3720_00961</name>
</gene>
<sequence>MYSQFSRSHTSCGDAAPPAAVHASMPALCTGLPFVGLQHRGRAAVASTISRIASAGGCSGMRSRAAATTAAVPAQWLPENQHPDVAHSVDEVTGIITPLDGAAPKASALNAGMNDIYTYVDEESPTMALIRPIIDDVWNGKATHPHRTAKQVGPNPSCRTGN</sequence>
<organism evidence="1">
    <name type="scientific">freshwater metagenome</name>
    <dbReference type="NCBI Taxonomy" id="449393"/>
    <lineage>
        <taxon>unclassified sequences</taxon>
        <taxon>metagenomes</taxon>
        <taxon>ecological metagenomes</taxon>
    </lineage>
</organism>
<dbReference type="EMBL" id="CAFBNB010000172">
    <property type="protein sequence ID" value="CAB4935567.1"/>
    <property type="molecule type" value="Genomic_DNA"/>
</dbReference>
<name>A0A6J7IYZ6_9ZZZZ</name>
<protein>
    <submittedName>
        <fullName evidence="1">Unannotated protein</fullName>
    </submittedName>
</protein>